<feature type="chain" id="PRO_5037077230" evidence="1">
    <location>
        <begin position="23"/>
        <end position="60"/>
    </location>
</feature>
<dbReference type="KEGG" id="dmm:dnm_056510"/>
<feature type="signal peptide" evidence="1">
    <location>
        <begin position="1"/>
        <end position="22"/>
    </location>
</feature>
<proteinExistence type="predicted"/>
<keyword evidence="3" id="KW-1185">Reference proteome</keyword>
<evidence type="ECO:0000313" key="3">
    <source>
        <dbReference type="Proteomes" id="UP000663722"/>
    </source>
</evidence>
<dbReference type="Proteomes" id="UP000663722">
    <property type="component" value="Chromosome"/>
</dbReference>
<evidence type="ECO:0000313" key="2">
    <source>
        <dbReference type="EMBL" id="QTA89595.1"/>
    </source>
</evidence>
<evidence type="ECO:0000256" key="1">
    <source>
        <dbReference type="SAM" id="SignalP"/>
    </source>
</evidence>
<sequence length="60" mass="6473">MPRGRKVLRSLSAVPLCLCGFAADFFGCVKDGTHPIIRSYPALEPGAVKAAYRLCRGFGM</sequence>
<gene>
    <name evidence="2" type="ORF">dnm_056510</name>
</gene>
<reference evidence="2" key="1">
    <citation type="journal article" date="2021" name="Microb. Physiol.">
        <title>Proteogenomic Insights into the Physiology of Marine, Sulfate-Reducing, Filamentous Desulfonema limicola and Desulfonema magnum.</title>
        <authorList>
            <person name="Schnaars V."/>
            <person name="Wohlbrand L."/>
            <person name="Scheve S."/>
            <person name="Hinrichs C."/>
            <person name="Reinhardt R."/>
            <person name="Rabus R."/>
        </authorList>
    </citation>
    <scope>NUCLEOTIDE SEQUENCE</scope>
    <source>
        <strain evidence="2">4be13</strain>
    </source>
</reference>
<dbReference type="EMBL" id="CP061800">
    <property type="protein sequence ID" value="QTA89595.1"/>
    <property type="molecule type" value="Genomic_DNA"/>
</dbReference>
<dbReference type="AlphaFoldDB" id="A0A975GQ73"/>
<organism evidence="2 3">
    <name type="scientific">Desulfonema magnum</name>
    <dbReference type="NCBI Taxonomy" id="45655"/>
    <lineage>
        <taxon>Bacteria</taxon>
        <taxon>Pseudomonadati</taxon>
        <taxon>Thermodesulfobacteriota</taxon>
        <taxon>Desulfobacteria</taxon>
        <taxon>Desulfobacterales</taxon>
        <taxon>Desulfococcaceae</taxon>
        <taxon>Desulfonema</taxon>
    </lineage>
</organism>
<protein>
    <submittedName>
        <fullName evidence="2">Uncharacterized protein</fullName>
    </submittedName>
</protein>
<name>A0A975GQ73_9BACT</name>
<keyword evidence="1" id="KW-0732">Signal</keyword>
<accession>A0A975GQ73</accession>